<comment type="cofactor">
    <cofactor evidence="1">
        <name>Mg(2+)</name>
        <dbReference type="ChEBI" id="CHEBI:18420"/>
    </cofactor>
</comment>
<evidence type="ECO:0000256" key="6">
    <source>
        <dbReference type="ARBA" id="ARBA00022763"/>
    </source>
</evidence>
<keyword evidence="15" id="KW-0547">Nucleotide-binding</keyword>
<dbReference type="Proteomes" id="UP000216725">
    <property type="component" value="Unassembled WGS sequence"/>
</dbReference>
<dbReference type="Pfam" id="PF00293">
    <property type="entry name" value="NUDIX"/>
    <property type="match status" value="1"/>
</dbReference>
<proteinExistence type="inferred from homology"/>
<comment type="similarity">
    <text evidence="2 12">Belongs to the Nudix hydrolase family.</text>
</comment>
<dbReference type="PANTHER" id="PTHR47707:SF1">
    <property type="entry name" value="NUDIX HYDROLASE FAMILY PROTEIN"/>
    <property type="match status" value="1"/>
</dbReference>
<protein>
    <recommendedName>
        <fullName evidence="11">8-oxo-dGTP diphosphatase</fullName>
        <ecNumber evidence="11">3.6.1.55</ecNumber>
    </recommendedName>
</protein>
<reference evidence="15 16" key="1">
    <citation type="journal article" date="2017" name="BMC Genomics">
        <title>Comparative genomic and phylogenomic analyses of the Bifidobacteriaceae family.</title>
        <authorList>
            <person name="Lugli G.A."/>
            <person name="Milani C."/>
            <person name="Turroni F."/>
            <person name="Duranti S."/>
            <person name="Mancabelli L."/>
            <person name="Mangifesta M."/>
            <person name="Ferrario C."/>
            <person name="Modesto M."/>
            <person name="Mattarelli P."/>
            <person name="Jiri K."/>
            <person name="van Sinderen D."/>
            <person name="Ventura M."/>
        </authorList>
    </citation>
    <scope>NUCLEOTIDE SEQUENCE [LARGE SCALE GENOMIC DNA]</scope>
    <source>
        <strain evidence="15 16">DSM 24742</strain>
    </source>
</reference>
<keyword evidence="5" id="KW-0479">Metal-binding</keyword>
<sequence>MMIDRNGEIGGSAYVTNDMPGVSAAHAGFSASAPLRAATDDAAAGAAGPGERVVGFVVPRHAAAPVPLPPAAHMAPTDDFDESLNGAPEVGVSQSTIGSLAGADAAEQGMSAQLPADGLDPTPEVASLFGAASSPAEEDDAPRIIRVSGAAILRDGKILCARRPEGKNLAGKWEFPGGKLEPGEDHREALAREIREELGCEVEVGDQICTTQNDYEFGVVELVTFWCTLKPGEEPKRIEHAELRWMDPEDMPSLDWAPADWEAVDLISVKSLAF</sequence>
<feature type="domain" description="Nudix hydrolase" evidence="14">
    <location>
        <begin position="143"/>
        <end position="268"/>
    </location>
</feature>
<dbReference type="EMBL" id="MWWR01000004">
    <property type="protein sequence ID" value="OZG52319.1"/>
    <property type="molecule type" value="Genomic_DNA"/>
</dbReference>
<dbReference type="GO" id="GO:0006281">
    <property type="term" value="P:DNA repair"/>
    <property type="evidence" value="ECO:0007669"/>
    <property type="project" value="UniProtKB-KW"/>
</dbReference>
<dbReference type="InterPro" id="IPR000086">
    <property type="entry name" value="NUDIX_hydrolase_dom"/>
</dbReference>
<evidence type="ECO:0000256" key="9">
    <source>
        <dbReference type="ARBA" id="ARBA00023204"/>
    </source>
</evidence>
<keyword evidence="6" id="KW-0227">DNA damage</keyword>
<dbReference type="GO" id="GO:0006260">
    <property type="term" value="P:DNA replication"/>
    <property type="evidence" value="ECO:0007669"/>
    <property type="project" value="UniProtKB-KW"/>
</dbReference>
<dbReference type="GO" id="GO:0004386">
    <property type="term" value="F:helicase activity"/>
    <property type="evidence" value="ECO:0007669"/>
    <property type="project" value="UniProtKB-KW"/>
</dbReference>
<gene>
    <name evidence="15" type="ORF">PSRA_0508</name>
</gene>
<accession>A0A261EZL7</accession>
<evidence type="ECO:0000256" key="10">
    <source>
        <dbReference type="ARBA" id="ARBA00035861"/>
    </source>
</evidence>
<keyword evidence="4" id="KW-0235">DNA replication</keyword>
<evidence type="ECO:0000313" key="15">
    <source>
        <dbReference type="EMBL" id="OZG52319.1"/>
    </source>
</evidence>
<dbReference type="GO" id="GO:0044716">
    <property type="term" value="F:8-oxo-GDP phosphatase activity"/>
    <property type="evidence" value="ECO:0007669"/>
    <property type="project" value="TreeGrafter"/>
</dbReference>
<evidence type="ECO:0000256" key="8">
    <source>
        <dbReference type="ARBA" id="ARBA00022842"/>
    </source>
</evidence>
<dbReference type="GO" id="GO:0035539">
    <property type="term" value="F:8-oxo-7,8-dihydrodeoxyguanosine triphosphate pyrophosphatase activity"/>
    <property type="evidence" value="ECO:0007669"/>
    <property type="project" value="UniProtKB-EC"/>
</dbReference>
<comment type="caution">
    <text evidence="15">The sequence shown here is derived from an EMBL/GenBank/DDBJ whole genome shotgun (WGS) entry which is preliminary data.</text>
</comment>
<evidence type="ECO:0000256" key="3">
    <source>
        <dbReference type="ARBA" id="ARBA00022457"/>
    </source>
</evidence>
<evidence type="ECO:0000256" key="2">
    <source>
        <dbReference type="ARBA" id="ARBA00005582"/>
    </source>
</evidence>
<evidence type="ECO:0000256" key="11">
    <source>
        <dbReference type="ARBA" id="ARBA00038905"/>
    </source>
</evidence>
<dbReference type="InterPro" id="IPR047127">
    <property type="entry name" value="MutT-like"/>
</dbReference>
<evidence type="ECO:0000256" key="12">
    <source>
        <dbReference type="RuleBase" id="RU003476"/>
    </source>
</evidence>
<keyword evidence="7 12" id="KW-0378">Hydrolase</keyword>
<dbReference type="PRINTS" id="PR00502">
    <property type="entry name" value="NUDIXFAMILY"/>
</dbReference>
<name>A0A261EZL7_9BIFI</name>
<dbReference type="PROSITE" id="PS00893">
    <property type="entry name" value="NUDIX_BOX"/>
    <property type="match status" value="1"/>
</dbReference>
<dbReference type="InterPro" id="IPR020084">
    <property type="entry name" value="NUDIX_hydrolase_CS"/>
</dbReference>
<keyword evidence="15" id="KW-0067">ATP-binding</keyword>
<evidence type="ECO:0000256" key="4">
    <source>
        <dbReference type="ARBA" id="ARBA00022705"/>
    </source>
</evidence>
<evidence type="ECO:0000313" key="16">
    <source>
        <dbReference type="Proteomes" id="UP000216725"/>
    </source>
</evidence>
<dbReference type="CDD" id="cd03425">
    <property type="entry name" value="NUDIX_MutT_NudA_like"/>
    <property type="match status" value="1"/>
</dbReference>
<dbReference type="SUPFAM" id="SSF55811">
    <property type="entry name" value="Nudix"/>
    <property type="match status" value="1"/>
</dbReference>
<dbReference type="PANTHER" id="PTHR47707">
    <property type="entry name" value="8-OXO-DGTP DIPHOSPHATASE"/>
    <property type="match status" value="1"/>
</dbReference>
<evidence type="ECO:0000256" key="1">
    <source>
        <dbReference type="ARBA" id="ARBA00001946"/>
    </source>
</evidence>
<keyword evidence="3" id="KW-0515">Mutator protein</keyword>
<dbReference type="GO" id="GO:0044715">
    <property type="term" value="F:8-oxo-dGDP phosphatase activity"/>
    <property type="evidence" value="ECO:0007669"/>
    <property type="project" value="TreeGrafter"/>
</dbReference>
<keyword evidence="9" id="KW-0234">DNA repair</keyword>
<keyword evidence="16" id="KW-1185">Reference proteome</keyword>
<keyword evidence="8" id="KW-0460">Magnesium</keyword>
<evidence type="ECO:0000256" key="5">
    <source>
        <dbReference type="ARBA" id="ARBA00022723"/>
    </source>
</evidence>
<dbReference type="Gene3D" id="3.90.79.10">
    <property type="entry name" value="Nucleoside Triphosphate Pyrophosphohydrolase"/>
    <property type="match status" value="1"/>
</dbReference>
<dbReference type="GO" id="GO:0008413">
    <property type="term" value="F:8-oxo-7,8-dihydroguanosine triphosphate pyrophosphatase activity"/>
    <property type="evidence" value="ECO:0007669"/>
    <property type="project" value="TreeGrafter"/>
</dbReference>
<evidence type="ECO:0000256" key="7">
    <source>
        <dbReference type="ARBA" id="ARBA00022801"/>
    </source>
</evidence>
<keyword evidence="15" id="KW-0347">Helicase</keyword>
<dbReference type="PROSITE" id="PS51462">
    <property type="entry name" value="NUDIX"/>
    <property type="match status" value="1"/>
</dbReference>
<dbReference type="InterPro" id="IPR015797">
    <property type="entry name" value="NUDIX_hydrolase-like_dom_sf"/>
</dbReference>
<feature type="region of interest" description="Disordered" evidence="13">
    <location>
        <begin position="69"/>
        <end position="92"/>
    </location>
</feature>
<dbReference type="AlphaFoldDB" id="A0A261EZL7"/>
<evidence type="ECO:0000259" key="14">
    <source>
        <dbReference type="PROSITE" id="PS51462"/>
    </source>
</evidence>
<evidence type="ECO:0000256" key="13">
    <source>
        <dbReference type="SAM" id="MobiDB-lite"/>
    </source>
</evidence>
<dbReference type="EC" id="3.6.1.55" evidence="11"/>
<comment type="catalytic activity">
    <reaction evidence="10">
        <text>8-oxo-dGTP + H2O = 8-oxo-dGMP + diphosphate + H(+)</text>
        <dbReference type="Rhea" id="RHEA:31575"/>
        <dbReference type="ChEBI" id="CHEBI:15377"/>
        <dbReference type="ChEBI" id="CHEBI:15378"/>
        <dbReference type="ChEBI" id="CHEBI:33019"/>
        <dbReference type="ChEBI" id="CHEBI:63224"/>
        <dbReference type="ChEBI" id="CHEBI:77896"/>
        <dbReference type="EC" id="3.6.1.55"/>
    </reaction>
</comment>
<dbReference type="InterPro" id="IPR020476">
    <property type="entry name" value="Nudix_hydrolase"/>
</dbReference>
<dbReference type="GO" id="GO:0046872">
    <property type="term" value="F:metal ion binding"/>
    <property type="evidence" value="ECO:0007669"/>
    <property type="project" value="UniProtKB-KW"/>
</dbReference>
<organism evidence="15 16">
    <name type="scientific">Pseudoscardovia radai</name>
    <dbReference type="NCBI Taxonomy" id="987066"/>
    <lineage>
        <taxon>Bacteria</taxon>
        <taxon>Bacillati</taxon>
        <taxon>Actinomycetota</taxon>
        <taxon>Actinomycetes</taxon>
        <taxon>Bifidobacteriales</taxon>
        <taxon>Bifidobacteriaceae</taxon>
        <taxon>Pseudoscardovia</taxon>
    </lineage>
</organism>